<evidence type="ECO:0000313" key="2">
    <source>
        <dbReference type="Proteomes" id="UP000011651"/>
    </source>
</evidence>
<evidence type="ECO:0000313" key="1">
    <source>
        <dbReference type="EMBL" id="ELY22280.1"/>
    </source>
</evidence>
<comment type="caution">
    <text evidence="1">The sequence shown here is derived from an EMBL/GenBank/DDBJ whole genome shotgun (WGS) entry which is preliminary data.</text>
</comment>
<gene>
    <name evidence="1" type="ORF">HALTITAN_0854</name>
</gene>
<sequence length="157" mass="17943">MAKASLLVSFTRLCTVFAKKSDIGSHIDHFKQGVNETSMKYQKVQKPIDEREKLRKFRELDDAFAQALRQLDDPESGFDIPTGPPVRSLAALEQEDLESQQEEQQQERERIFKQRFEALLSEYGVDHYDLAELIEALLGYGVWQQDVVPAASISKTP</sequence>
<accession>L9UBE0</accession>
<reference evidence="1 2" key="1">
    <citation type="journal article" date="2013" name="Genome Announc.">
        <title>Draft Genome of the Marine Gammaproteobacterium Halomonas titanicae.</title>
        <authorList>
            <person name="Sanchez-Porro C."/>
            <person name="de la Haba R.R."/>
            <person name="Cruz-Hernandez N."/>
            <person name="Gonzalez J.M."/>
            <person name="Reyes-Guirao C."/>
            <person name="Navarro-Sampedro L."/>
            <person name="Carballo M."/>
            <person name="Ventosa A."/>
        </authorList>
    </citation>
    <scope>NUCLEOTIDE SEQUENCE [LARGE SCALE GENOMIC DNA]</scope>
    <source>
        <strain evidence="1 2">BH1</strain>
    </source>
</reference>
<protein>
    <submittedName>
        <fullName evidence="1">Uncharacterized protein</fullName>
    </submittedName>
</protein>
<dbReference type="EMBL" id="AOPO01000002">
    <property type="protein sequence ID" value="ELY22280.1"/>
    <property type="molecule type" value="Genomic_DNA"/>
</dbReference>
<organism evidence="1 2">
    <name type="scientific">Vreelandella titanicae BH1</name>
    <dbReference type="NCBI Taxonomy" id="1204738"/>
    <lineage>
        <taxon>Bacteria</taxon>
        <taxon>Pseudomonadati</taxon>
        <taxon>Pseudomonadota</taxon>
        <taxon>Gammaproteobacteria</taxon>
        <taxon>Oceanospirillales</taxon>
        <taxon>Halomonadaceae</taxon>
        <taxon>Vreelandella</taxon>
    </lineage>
</organism>
<dbReference type="PATRIC" id="fig|1204738.3.peg.1280"/>
<name>L9UBE0_9GAMM</name>
<dbReference type="AlphaFoldDB" id="L9UBE0"/>
<dbReference type="Proteomes" id="UP000011651">
    <property type="component" value="Unassembled WGS sequence"/>
</dbReference>
<proteinExistence type="predicted"/>